<dbReference type="AlphaFoldDB" id="A0A371GS06"/>
<name>A0A371GS06_MUCPR</name>
<proteinExistence type="predicted"/>
<dbReference type="PANTHER" id="PTHR42648:SF22">
    <property type="entry name" value="REVERSE TRANSCRIPTASE TY1_COPIA-TYPE DOMAIN-CONTAINING PROTEIN"/>
    <property type="match status" value="1"/>
</dbReference>
<keyword evidence="2" id="KW-1185">Reference proteome</keyword>
<dbReference type="EMBL" id="QJKJ01004636">
    <property type="protein sequence ID" value="RDX93341.1"/>
    <property type="molecule type" value="Genomic_DNA"/>
</dbReference>
<dbReference type="InterPro" id="IPR012337">
    <property type="entry name" value="RNaseH-like_sf"/>
</dbReference>
<evidence type="ECO:0008006" key="3">
    <source>
        <dbReference type="Google" id="ProtNLM"/>
    </source>
</evidence>
<feature type="non-terminal residue" evidence="1">
    <location>
        <position position="1"/>
    </location>
</feature>
<dbReference type="InterPro" id="IPR039537">
    <property type="entry name" value="Retrotran_Ty1/copia-like"/>
</dbReference>
<dbReference type="PANTHER" id="PTHR42648">
    <property type="entry name" value="TRANSPOSASE, PUTATIVE-RELATED"/>
    <property type="match status" value="1"/>
</dbReference>
<evidence type="ECO:0000313" key="2">
    <source>
        <dbReference type="Proteomes" id="UP000257109"/>
    </source>
</evidence>
<dbReference type="Proteomes" id="UP000257109">
    <property type="component" value="Unassembled WGS sequence"/>
</dbReference>
<dbReference type="Gene3D" id="3.30.420.10">
    <property type="entry name" value="Ribonuclease H-like superfamily/Ribonuclease H"/>
    <property type="match status" value="1"/>
</dbReference>
<evidence type="ECO:0000313" key="1">
    <source>
        <dbReference type="EMBL" id="RDX93341.1"/>
    </source>
</evidence>
<dbReference type="InterPro" id="IPR036397">
    <property type="entry name" value="RNaseH_sf"/>
</dbReference>
<comment type="caution">
    <text evidence="1">The sequence shown here is derived from an EMBL/GenBank/DDBJ whole genome shotgun (WGS) entry which is preliminary data.</text>
</comment>
<accession>A0A371GS06</accession>
<organism evidence="1 2">
    <name type="scientific">Mucuna pruriens</name>
    <name type="common">Velvet bean</name>
    <name type="synonym">Dolichos pruriens</name>
    <dbReference type="NCBI Taxonomy" id="157652"/>
    <lineage>
        <taxon>Eukaryota</taxon>
        <taxon>Viridiplantae</taxon>
        <taxon>Streptophyta</taxon>
        <taxon>Embryophyta</taxon>
        <taxon>Tracheophyta</taxon>
        <taxon>Spermatophyta</taxon>
        <taxon>Magnoliopsida</taxon>
        <taxon>eudicotyledons</taxon>
        <taxon>Gunneridae</taxon>
        <taxon>Pentapetalae</taxon>
        <taxon>rosids</taxon>
        <taxon>fabids</taxon>
        <taxon>Fabales</taxon>
        <taxon>Fabaceae</taxon>
        <taxon>Papilionoideae</taxon>
        <taxon>50 kb inversion clade</taxon>
        <taxon>NPAAA clade</taxon>
        <taxon>indigoferoid/millettioid clade</taxon>
        <taxon>Phaseoleae</taxon>
        <taxon>Mucuna</taxon>
    </lineage>
</organism>
<gene>
    <name evidence="1" type="ORF">CR513_24408</name>
</gene>
<dbReference type="GO" id="GO:0003676">
    <property type="term" value="F:nucleic acid binding"/>
    <property type="evidence" value="ECO:0007669"/>
    <property type="project" value="InterPro"/>
</dbReference>
<dbReference type="OrthoDB" id="684929at2759"/>
<sequence length="276" mass="31476">MGASTVELSSSISQSNTLLVHSLSNTILLVGQATIVLNCMALMTSSPRKLSGMQNQYCTTHLWGKTEITPIVTLSFGPSFIWIHEAFSSTFILQYGSNNGVFVNHQFHAYFQTHALVYETSCPHIPQQNRVANRKNRHIIETVRALLVGSHAPNKYWEDAISTTLHLIYQLPTKALNFSTSLQALARVTWNEDLKWWNSITKSEDSTIGVIGHRKDNNSPEVVHEVRSFEPSLDENFDINIWYKLPFRHNKGYLNPYEALFIRCHHAMSQQDFKKL</sequence>
<dbReference type="SUPFAM" id="SSF53098">
    <property type="entry name" value="Ribonuclease H-like"/>
    <property type="match status" value="1"/>
</dbReference>
<reference evidence="1" key="1">
    <citation type="submission" date="2018-05" db="EMBL/GenBank/DDBJ databases">
        <title>Draft genome of Mucuna pruriens seed.</title>
        <authorList>
            <person name="Nnadi N.E."/>
            <person name="Vos R."/>
            <person name="Hasami M.H."/>
            <person name="Devisetty U.K."/>
            <person name="Aguiy J.C."/>
        </authorList>
    </citation>
    <scope>NUCLEOTIDE SEQUENCE [LARGE SCALE GENOMIC DNA]</scope>
    <source>
        <strain evidence="1">JCA_2017</strain>
    </source>
</reference>
<protein>
    <recommendedName>
        <fullName evidence="3">Integrase catalytic domain-containing protein</fullName>
    </recommendedName>
</protein>
<dbReference type="STRING" id="157652.A0A371GS06"/>